<keyword evidence="6" id="KW-0539">Nucleus</keyword>
<gene>
    <name evidence="8" type="ORF">CHIRRI_LOCUS10648</name>
</gene>
<dbReference type="EMBL" id="OU895879">
    <property type="protein sequence ID" value="CAG9807802.1"/>
    <property type="molecule type" value="Genomic_DNA"/>
</dbReference>
<dbReference type="PANTHER" id="PTHR11937">
    <property type="entry name" value="ACTIN"/>
    <property type="match status" value="1"/>
</dbReference>
<sequence length="398" mass="45358">MEKICCIDNGACNIKIGNITDEKPLVIPNCIMKAKSEKRRPFIGNQIDECRDISGIFYILGFTKGYITNWEVQKNIYDYIFSTEFPVNFSDTKLIITEPLFNFPIIQEAMIEIFFEEYDCISLTKTTAPDLCQYQYTNTQDPDEPPLCCVVIDVGYSFSHIVPFVKGKKVLSAIRRIDIGGKLLTNHLKEVISYRFLNVMDESFVINQMKEDSCFVSQDFNADMAMAKKKYPENKTIREYVLPDCTTIRRGYLQTPGTAKKGDDYQVIRLNNERFTVPELLFHPSDLGINQMGIAEATVDAINACPEETRPHLYANIIVMGGSSKFPGIRNRLQKDIRSMAPEIFTVSVSIPDDDPLTYAWYGSQFLANDPEFDNLSISRQDYEENGVRGVLNENDAQ</sequence>
<name>A0A9N9S396_9DIPT</name>
<keyword evidence="4" id="KW-0963">Cytoplasm</keyword>
<evidence type="ECO:0000256" key="2">
    <source>
        <dbReference type="ARBA" id="ARBA00004245"/>
    </source>
</evidence>
<evidence type="ECO:0000256" key="7">
    <source>
        <dbReference type="ARBA" id="ARBA00074635"/>
    </source>
</evidence>
<dbReference type="AlphaFoldDB" id="A0A9N9S396"/>
<dbReference type="Pfam" id="PF00022">
    <property type="entry name" value="Actin"/>
    <property type="match status" value="1"/>
</dbReference>
<dbReference type="FunFam" id="3.90.640.10:FF:000014">
    <property type="entry name" value="Putative actin-related protein 6"/>
    <property type="match status" value="1"/>
</dbReference>
<dbReference type="FunFam" id="2.30.36.70:FF:000003">
    <property type="entry name" value="Actin-related protein 6"/>
    <property type="match status" value="1"/>
</dbReference>
<dbReference type="Proteomes" id="UP001153620">
    <property type="component" value="Chromosome 3"/>
</dbReference>
<accession>A0A9N9S396</accession>
<evidence type="ECO:0000313" key="9">
    <source>
        <dbReference type="Proteomes" id="UP001153620"/>
    </source>
</evidence>
<evidence type="ECO:0000256" key="3">
    <source>
        <dbReference type="ARBA" id="ARBA00005665"/>
    </source>
</evidence>
<comment type="similarity">
    <text evidence="3">Belongs to the actin family. ARP6 subfamily.</text>
</comment>
<dbReference type="CDD" id="cd10210">
    <property type="entry name" value="ASKHA_NBD_Arp6"/>
    <property type="match status" value="1"/>
</dbReference>
<keyword evidence="9" id="KW-1185">Reference proteome</keyword>
<dbReference type="GO" id="GO:0005856">
    <property type="term" value="C:cytoskeleton"/>
    <property type="evidence" value="ECO:0007669"/>
    <property type="project" value="UniProtKB-SubCell"/>
</dbReference>
<evidence type="ECO:0000313" key="8">
    <source>
        <dbReference type="EMBL" id="CAG9807802.1"/>
    </source>
</evidence>
<comment type="subcellular location">
    <subcellularLocation>
        <location evidence="2">Cytoplasm</location>
        <location evidence="2">Cytoskeleton</location>
    </subcellularLocation>
    <subcellularLocation>
        <location evidence="1">Nucleus</location>
    </subcellularLocation>
</comment>
<dbReference type="Gene3D" id="3.30.420.40">
    <property type="match status" value="2"/>
</dbReference>
<evidence type="ECO:0000256" key="1">
    <source>
        <dbReference type="ARBA" id="ARBA00004123"/>
    </source>
</evidence>
<dbReference type="GO" id="GO:0005634">
    <property type="term" value="C:nucleus"/>
    <property type="evidence" value="ECO:0007669"/>
    <property type="project" value="UniProtKB-SubCell"/>
</dbReference>
<protein>
    <recommendedName>
        <fullName evidence="7">Actin-related protein 6</fullName>
    </recommendedName>
</protein>
<evidence type="ECO:0000256" key="4">
    <source>
        <dbReference type="ARBA" id="ARBA00022490"/>
    </source>
</evidence>
<dbReference type="OrthoDB" id="6220758at2759"/>
<evidence type="ECO:0000256" key="6">
    <source>
        <dbReference type="ARBA" id="ARBA00023242"/>
    </source>
</evidence>
<reference evidence="8" key="2">
    <citation type="submission" date="2022-10" db="EMBL/GenBank/DDBJ databases">
        <authorList>
            <consortium name="ENA_rothamsted_submissions"/>
            <consortium name="culmorum"/>
            <person name="King R."/>
        </authorList>
    </citation>
    <scope>NUCLEOTIDE SEQUENCE</scope>
</reference>
<proteinExistence type="inferred from homology"/>
<dbReference type="Gene3D" id="2.30.36.70">
    <property type="entry name" value="Actin, Chain A, domain 2"/>
    <property type="match status" value="1"/>
</dbReference>
<dbReference type="FunFam" id="3.30.420.40:FF:000058">
    <property type="entry name" value="Putative actin-related protein 5"/>
    <property type="match status" value="1"/>
</dbReference>
<dbReference type="Gene3D" id="3.90.640.10">
    <property type="entry name" value="Actin, Chain A, domain 4"/>
    <property type="match status" value="1"/>
</dbReference>
<organism evidence="8 9">
    <name type="scientific">Chironomus riparius</name>
    <dbReference type="NCBI Taxonomy" id="315576"/>
    <lineage>
        <taxon>Eukaryota</taxon>
        <taxon>Metazoa</taxon>
        <taxon>Ecdysozoa</taxon>
        <taxon>Arthropoda</taxon>
        <taxon>Hexapoda</taxon>
        <taxon>Insecta</taxon>
        <taxon>Pterygota</taxon>
        <taxon>Neoptera</taxon>
        <taxon>Endopterygota</taxon>
        <taxon>Diptera</taxon>
        <taxon>Nematocera</taxon>
        <taxon>Chironomoidea</taxon>
        <taxon>Chironomidae</taxon>
        <taxon>Chironominae</taxon>
        <taxon>Chironomus</taxon>
    </lineage>
</organism>
<keyword evidence="5" id="KW-0206">Cytoskeleton</keyword>
<dbReference type="SMART" id="SM00268">
    <property type="entry name" value="ACTIN"/>
    <property type="match status" value="1"/>
</dbReference>
<dbReference type="SUPFAM" id="SSF53067">
    <property type="entry name" value="Actin-like ATPase domain"/>
    <property type="match status" value="2"/>
</dbReference>
<evidence type="ECO:0000256" key="5">
    <source>
        <dbReference type="ARBA" id="ARBA00023212"/>
    </source>
</evidence>
<dbReference type="InterPro" id="IPR004000">
    <property type="entry name" value="Actin"/>
</dbReference>
<reference evidence="8" key="1">
    <citation type="submission" date="2022-01" db="EMBL/GenBank/DDBJ databases">
        <authorList>
            <person name="King R."/>
        </authorList>
    </citation>
    <scope>NUCLEOTIDE SEQUENCE</scope>
</reference>
<dbReference type="InterPro" id="IPR043129">
    <property type="entry name" value="ATPase_NBD"/>
</dbReference>